<dbReference type="EMBL" id="BLPG01000001">
    <property type="protein sequence ID" value="GFJ92722.1"/>
    <property type="molecule type" value="Genomic_DNA"/>
</dbReference>
<dbReference type="Pfam" id="PF18899">
    <property type="entry name" value="DUF5655"/>
    <property type="match status" value="1"/>
</dbReference>
<comment type="caution">
    <text evidence="2">The sequence shown here is derived from an EMBL/GenBank/DDBJ whole genome shotgun (WGS) entry which is preliminary data.</text>
</comment>
<feature type="domain" description="DUF5655" evidence="1">
    <location>
        <begin position="32"/>
        <end position="134"/>
    </location>
</feature>
<keyword evidence="3" id="KW-1185">Reference proteome</keyword>
<gene>
    <name evidence="2" type="ORF">Prum_063640</name>
</gene>
<reference evidence="2 3" key="1">
    <citation type="submission" date="2020-03" db="EMBL/GenBank/DDBJ databases">
        <title>Whole genome shotgun sequence of Phytohabitans rumicis NBRC 108638.</title>
        <authorList>
            <person name="Komaki H."/>
            <person name="Tamura T."/>
        </authorList>
    </citation>
    <scope>NUCLEOTIDE SEQUENCE [LARGE SCALE GENOMIC DNA]</scope>
    <source>
        <strain evidence="2 3">NBRC 108638</strain>
    </source>
</reference>
<protein>
    <recommendedName>
        <fullName evidence="1">DUF5655 domain-containing protein</fullName>
    </recommendedName>
</protein>
<evidence type="ECO:0000313" key="2">
    <source>
        <dbReference type="EMBL" id="GFJ92722.1"/>
    </source>
</evidence>
<proteinExistence type="predicted"/>
<dbReference type="Proteomes" id="UP000482960">
    <property type="component" value="Unassembled WGS sequence"/>
</dbReference>
<accession>A0A6V8L658</accession>
<name>A0A6V8L658_9ACTN</name>
<organism evidence="2 3">
    <name type="scientific">Phytohabitans rumicis</name>
    <dbReference type="NCBI Taxonomy" id="1076125"/>
    <lineage>
        <taxon>Bacteria</taxon>
        <taxon>Bacillati</taxon>
        <taxon>Actinomycetota</taxon>
        <taxon>Actinomycetes</taxon>
        <taxon>Micromonosporales</taxon>
        <taxon>Micromonosporaceae</taxon>
    </lineage>
</organism>
<dbReference type="InterPro" id="IPR043714">
    <property type="entry name" value="DUF5655"/>
</dbReference>
<reference evidence="2 3" key="2">
    <citation type="submission" date="2020-03" db="EMBL/GenBank/DDBJ databases">
        <authorList>
            <person name="Ichikawa N."/>
            <person name="Kimura A."/>
            <person name="Kitahashi Y."/>
            <person name="Uohara A."/>
        </authorList>
    </citation>
    <scope>NUCLEOTIDE SEQUENCE [LARGE SCALE GENOMIC DNA]</scope>
    <source>
        <strain evidence="2 3">NBRC 108638</strain>
    </source>
</reference>
<evidence type="ECO:0000313" key="3">
    <source>
        <dbReference type="Proteomes" id="UP000482960"/>
    </source>
</evidence>
<sequence>MSRWTCPLCDREFDRTHQSHVCVPGMTVDECFAPWPPVYRDIYGALADFMSTLGAVHADTVKVGVFLKRQRKLAEIRPKARCLSLDVVLPRRVDDPRIARTIPVSGDRFAHLVKLTKVEDVDDQVRAWLAEAYTAAG</sequence>
<evidence type="ECO:0000259" key="1">
    <source>
        <dbReference type="Pfam" id="PF18899"/>
    </source>
</evidence>
<dbReference type="AlphaFoldDB" id="A0A6V8L658"/>